<dbReference type="RefSeq" id="XP_025461924.1">
    <property type="nucleotide sequence ID" value="XM_025606817.1"/>
</dbReference>
<gene>
    <name evidence="2" type="ORF">BO94DRAFT_310079</name>
</gene>
<reference evidence="2 3" key="1">
    <citation type="submission" date="2016-12" db="EMBL/GenBank/DDBJ databases">
        <title>The genomes of Aspergillus section Nigri reveals drivers in fungal speciation.</title>
        <authorList>
            <consortium name="DOE Joint Genome Institute"/>
            <person name="Vesth T.C."/>
            <person name="Nybo J."/>
            <person name="Theobald S."/>
            <person name="Brandl J."/>
            <person name="Frisvad J.C."/>
            <person name="Nielsen K.F."/>
            <person name="Lyhne E.K."/>
            <person name="Kogle M.E."/>
            <person name="Kuo A."/>
            <person name="Riley R."/>
            <person name="Clum A."/>
            <person name="Nolan M."/>
            <person name="Lipzen A."/>
            <person name="Salamov A."/>
            <person name="Henrissat B."/>
            <person name="Wiebenga A."/>
            <person name="De Vries R.P."/>
            <person name="Grigoriev I.V."/>
            <person name="Mortensen U.H."/>
            <person name="Andersen M.R."/>
            <person name="Baker S.E."/>
        </authorList>
    </citation>
    <scope>NUCLEOTIDE SEQUENCE [LARGE SCALE GENOMIC DNA]</scope>
    <source>
        <strain evidence="2 3">CBS 115572</strain>
    </source>
</reference>
<evidence type="ECO:0000256" key="1">
    <source>
        <dbReference type="SAM" id="Phobius"/>
    </source>
</evidence>
<organism evidence="2 3">
    <name type="scientific">Aspergillus sclerotioniger CBS 115572</name>
    <dbReference type="NCBI Taxonomy" id="1450535"/>
    <lineage>
        <taxon>Eukaryota</taxon>
        <taxon>Fungi</taxon>
        <taxon>Dikarya</taxon>
        <taxon>Ascomycota</taxon>
        <taxon>Pezizomycotina</taxon>
        <taxon>Eurotiomycetes</taxon>
        <taxon>Eurotiomycetidae</taxon>
        <taxon>Eurotiales</taxon>
        <taxon>Aspergillaceae</taxon>
        <taxon>Aspergillus</taxon>
        <taxon>Aspergillus subgen. Circumdati</taxon>
    </lineage>
</organism>
<protein>
    <submittedName>
        <fullName evidence="2">Uncharacterized protein</fullName>
    </submittedName>
</protein>
<dbReference type="Proteomes" id="UP000246702">
    <property type="component" value="Unassembled WGS sequence"/>
</dbReference>
<dbReference type="EMBL" id="MSFK01000048">
    <property type="protein sequence ID" value="PWY67280.1"/>
    <property type="molecule type" value="Genomic_DNA"/>
</dbReference>
<accession>A0A317V507</accession>
<sequence length="91" mass="10173">MAPTYLNQVISATTLFPCSILPSMAFLFGSIGFYLSVACYFPSSSSWITNDCSYRSCRRWDHAGQNRAVQVTICTLCQHISAAYLLDDGWM</sequence>
<proteinExistence type="predicted"/>
<feature type="transmembrane region" description="Helical" evidence="1">
    <location>
        <begin position="20"/>
        <end position="41"/>
    </location>
</feature>
<evidence type="ECO:0000313" key="2">
    <source>
        <dbReference type="EMBL" id="PWY67280.1"/>
    </source>
</evidence>
<keyword evidence="1" id="KW-1133">Transmembrane helix</keyword>
<dbReference type="GeneID" id="37108960"/>
<keyword evidence="3" id="KW-1185">Reference proteome</keyword>
<name>A0A317V507_9EURO</name>
<keyword evidence="1" id="KW-0812">Transmembrane</keyword>
<dbReference type="AlphaFoldDB" id="A0A317V507"/>
<keyword evidence="1" id="KW-0472">Membrane</keyword>
<evidence type="ECO:0000313" key="3">
    <source>
        <dbReference type="Proteomes" id="UP000246702"/>
    </source>
</evidence>
<comment type="caution">
    <text evidence="2">The sequence shown here is derived from an EMBL/GenBank/DDBJ whole genome shotgun (WGS) entry which is preliminary data.</text>
</comment>